<feature type="region of interest" description="Disordered" evidence="1">
    <location>
        <begin position="154"/>
        <end position="179"/>
    </location>
</feature>
<organism evidence="2 3">
    <name type="scientific">Aphanocapsa feldmannii 277cV</name>
    <dbReference type="NCBI Taxonomy" id="2507553"/>
    <lineage>
        <taxon>Bacteria</taxon>
        <taxon>Bacillati</taxon>
        <taxon>Cyanobacteriota</taxon>
        <taxon>Cyanophyceae</taxon>
        <taxon>Oscillatoriophycideae</taxon>
        <taxon>Chroococcales</taxon>
        <taxon>Microcystaceae</taxon>
        <taxon>Aphanocapsa</taxon>
    </lineage>
</organism>
<dbReference type="EMBL" id="SRMO01000050">
    <property type="protein sequence ID" value="TGG93774.1"/>
    <property type="molecule type" value="Genomic_DNA"/>
</dbReference>
<protein>
    <submittedName>
        <fullName evidence="2">Uncharacterized protein</fullName>
    </submittedName>
</protein>
<proteinExistence type="predicted"/>
<name>A0A524RPN8_9CHRO</name>
<dbReference type="Proteomes" id="UP000317990">
    <property type="component" value="Unassembled WGS sequence"/>
</dbReference>
<gene>
    <name evidence="2" type="ORF">ERJ67_03915</name>
</gene>
<accession>A0A524RPN8</accession>
<reference evidence="2 3" key="1">
    <citation type="journal article" date="2019" name="mSystems">
        <title>Life at home and on the roam: Genomic adaptions reflect the dual lifestyle of an intracellular, facultative symbiont.</title>
        <authorList>
            <person name="Burgsdorf I."/>
        </authorList>
    </citation>
    <scope>NUCLEOTIDE SEQUENCE [LARGE SCALE GENOMIC DNA]</scope>
    <source>
        <strain evidence="2">277cV</strain>
    </source>
</reference>
<evidence type="ECO:0000313" key="3">
    <source>
        <dbReference type="Proteomes" id="UP000317990"/>
    </source>
</evidence>
<dbReference type="AlphaFoldDB" id="A0A524RPN8"/>
<evidence type="ECO:0000256" key="1">
    <source>
        <dbReference type="SAM" id="MobiDB-lite"/>
    </source>
</evidence>
<sequence length="179" mass="19365">METRASLQDRPHRSHGRRRRLWRRLGGWCVAGLDGLLQRFGLCRLSQIPEDDDALLSAPALHEELNAPTLALALEVRRHLSERKLALAEGRQTPNQVLAASIADAQMLMELCSSTAAEAARCGQSDYANFCSREGALAESALMTLTRISAWPLPSGDAGDLSSSPLEDQGDCDGSSPGR</sequence>
<evidence type="ECO:0000313" key="2">
    <source>
        <dbReference type="EMBL" id="TGG93774.1"/>
    </source>
</evidence>
<comment type="caution">
    <text evidence="2">The sequence shown here is derived from an EMBL/GenBank/DDBJ whole genome shotgun (WGS) entry which is preliminary data.</text>
</comment>